<dbReference type="InterPro" id="IPR029017">
    <property type="entry name" value="Enolase-like_N"/>
</dbReference>
<dbReference type="InterPro" id="IPR010197">
    <property type="entry name" value="OSBS/NAAAR"/>
</dbReference>
<dbReference type="Pfam" id="PF13378">
    <property type="entry name" value="MR_MLE_C"/>
    <property type="match status" value="1"/>
</dbReference>
<dbReference type="HAMAP" id="MF_01933">
    <property type="entry name" value="MenC_2"/>
    <property type="match status" value="1"/>
</dbReference>
<reference evidence="9 14" key="3">
    <citation type="submission" date="2019-01" db="EMBL/GenBank/DDBJ databases">
        <title>Comparative genomic analysis of Brevibacterium aurantiacum sheds light on its evolution and its adaptation to smear-ripened cheeses.</title>
        <authorList>
            <person name="Moineau S."/>
        </authorList>
    </citation>
    <scope>NUCLEOTIDE SEQUENCE [LARGE SCALE GENOMIC DNA]</scope>
    <source>
        <strain evidence="9 14">SMQ-1417</strain>
    </source>
</reference>
<dbReference type="InterPro" id="IPR047585">
    <property type="entry name" value="MenC"/>
</dbReference>
<dbReference type="CDD" id="cd03317">
    <property type="entry name" value="NAAAR"/>
    <property type="match status" value="1"/>
</dbReference>
<dbReference type="GO" id="GO:0000287">
    <property type="term" value="F:magnesium ion binding"/>
    <property type="evidence" value="ECO:0007669"/>
    <property type="project" value="UniProtKB-UniRule"/>
</dbReference>
<feature type="active site" description="Proton acceptor" evidence="7">
    <location>
        <position position="262"/>
    </location>
</feature>
<dbReference type="EC" id="4.2.1.113" evidence="6 7"/>
<feature type="domain" description="Mandelate racemase/muconate lactonizing enzyme C-terminal" evidence="8">
    <location>
        <begin position="142"/>
        <end position="234"/>
    </location>
</feature>
<dbReference type="EMBL" id="NRGQ01000002">
    <property type="protein sequence ID" value="PCC44672.1"/>
    <property type="molecule type" value="Genomic_DNA"/>
</dbReference>
<protein>
    <recommendedName>
        <fullName evidence="6 7">o-succinylbenzoate synthase</fullName>
        <shortName evidence="7">OSB synthase</shortName>
        <shortName evidence="7">OSBS</shortName>
        <ecNumber evidence="6 7">4.2.1.113</ecNumber>
    </recommendedName>
    <alternativeName>
        <fullName evidence="7">4-(2'-carboxyphenyl)-4-oxybutyric acid synthase</fullName>
    </alternativeName>
    <alternativeName>
        <fullName evidence="7">o-succinylbenzoic acid synthase</fullName>
    </alternativeName>
</protein>
<dbReference type="GO" id="GO:0016854">
    <property type="term" value="F:racemase and epimerase activity"/>
    <property type="evidence" value="ECO:0007669"/>
    <property type="project" value="UniProtKB-ARBA"/>
</dbReference>
<dbReference type="Pfam" id="PF02746">
    <property type="entry name" value="MR_MLE_N"/>
    <property type="match status" value="1"/>
</dbReference>
<evidence type="ECO:0000256" key="4">
    <source>
        <dbReference type="ARBA" id="ARBA00022842"/>
    </source>
</evidence>
<dbReference type="PANTHER" id="PTHR48073">
    <property type="entry name" value="O-SUCCINYLBENZOATE SYNTHASE-RELATED"/>
    <property type="match status" value="1"/>
</dbReference>
<dbReference type="AlphaFoldDB" id="A0A2A3Z3E0"/>
<keyword evidence="5 7" id="KW-0456">Lyase</keyword>
<dbReference type="UniPathway" id="UPA01057">
    <property type="reaction ID" value="UER00165"/>
</dbReference>
<comment type="pathway">
    <text evidence="7">Quinol/quinone metabolism; 1,4-dihydroxy-2-naphthoate biosynthesis; 1,4-dihydroxy-2-naphthoate from chorismate: step 4/7.</text>
</comment>
<dbReference type="GO" id="GO:0043748">
    <property type="term" value="F:O-succinylbenzoate synthase activity"/>
    <property type="evidence" value="ECO:0007669"/>
    <property type="project" value="UniProtKB-EC"/>
</dbReference>
<dbReference type="SFLD" id="SFLDG00180">
    <property type="entry name" value="muconate_cycloisomerase"/>
    <property type="match status" value="1"/>
</dbReference>
<dbReference type="EMBL" id="NRGP01000016">
    <property type="protein sequence ID" value="PCC46140.1"/>
    <property type="molecule type" value="Genomic_DNA"/>
</dbReference>
<organism evidence="11 12">
    <name type="scientific">Brevibacterium aurantiacum</name>
    <dbReference type="NCBI Taxonomy" id="273384"/>
    <lineage>
        <taxon>Bacteria</taxon>
        <taxon>Bacillati</taxon>
        <taxon>Actinomycetota</taxon>
        <taxon>Actinomycetes</taxon>
        <taxon>Micrococcales</taxon>
        <taxon>Brevibacteriaceae</taxon>
        <taxon>Brevibacterium</taxon>
    </lineage>
</organism>
<reference evidence="12 13" key="1">
    <citation type="journal article" date="2017" name="Elife">
        <title>Extensive horizontal gene transfer in cheese-associated bacteria.</title>
        <authorList>
            <person name="Bonham K.S."/>
            <person name="Wolfe B.E."/>
            <person name="Dutton R.J."/>
        </authorList>
    </citation>
    <scope>NUCLEOTIDE SEQUENCE [LARGE SCALE GENOMIC DNA]</scope>
    <source>
        <strain evidence="11 12">947_7</strain>
        <strain evidence="10 13">962_8</strain>
    </source>
</reference>
<accession>A0A2A3Z3E0</accession>
<dbReference type="EMBL" id="CP025330">
    <property type="protein sequence ID" value="AZT94403.1"/>
    <property type="molecule type" value="Genomic_DNA"/>
</dbReference>
<dbReference type="SFLD" id="SFLDF00009">
    <property type="entry name" value="o-succinylbenzoate_synthase"/>
    <property type="match status" value="1"/>
</dbReference>
<evidence type="ECO:0000313" key="11">
    <source>
        <dbReference type="EMBL" id="PCC46140.1"/>
    </source>
</evidence>
<sequence>MNIDKITIRRASLDLITPFTTSFSTQTNRDFLIVEATSGTTTGYGECGAFAFPYYSEEYTSGCELVLIEHLVPLLVGTVIGHPREIRDIFAPIKRNTMAKSAVEGAIWDLWAKLEGVSLANAVGGTKSTVDVGLSVGIKESESELVDFVSAAVDEGFSRIKVKIKPGSDLSFLRAVRTEHPEVPLMADANSAYTLADTEHLRRLDELDLMMIEQPLAHDDIVDHRHLQQVLHTPICLDESIHSLADTRQAIELGSCRIINIKIGRVGGISEAKDIEQLCRNEGLDVWCGGMLESGIGRAHNLAIASLPGFTLPGDTAPSARYWKRDVITPEVTMDRGRIDVPQGPGIGFDIDAAQLEAITTSGRSFEADNR</sequence>
<dbReference type="SMART" id="SM00922">
    <property type="entry name" value="MR_MLE"/>
    <property type="match status" value="1"/>
</dbReference>
<evidence type="ECO:0000313" key="12">
    <source>
        <dbReference type="Proteomes" id="UP000217564"/>
    </source>
</evidence>
<dbReference type="InterPro" id="IPR013341">
    <property type="entry name" value="Mandelate_racemase_N_dom"/>
</dbReference>
<keyword evidence="2 7" id="KW-0474">Menaquinone biosynthesis</keyword>
<dbReference type="SUPFAM" id="SSF51604">
    <property type="entry name" value="Enolase C-terminal domain-like"/>
    <property type="match status" value="1"/>
</dbReference>
<comment type="similarity">
    <text evidence="7">Belongs to the mandelate racemase/muconate lactonizing enzyme family. MenC type 2 subfamily.</text>
</comment>
<dbReference type="Proteomes" id="UP000283000">
    <property type="component" value="Chromosome"/>
</dbReference>
<evidence type="ECO:0000256" key="2">
    <source>
        <dbReference type="ARBA" id="ARBA00022428"/>
    </source>
</evidence>
<dbReference type="InterPro" id="IPR036849">
    <property type="entry name" value="Enolase-like_C_sf"/>
</dbReference>
<evidence type="ECO:0000313" key="9">
    <source>
        <dbReference type="EMBL" id="AZT94403.1"/>
    </source>
</evidence>
<feature type="active site" description="Proton donor" evidence="7">
    <location>
        <position position="163"/>
    </location>
</feature>
<comment type="catalytic activity">
    <reaction evidence="7">
        <text>(1R,6R)-6-hydroxy-2-succinyl-cyclohexa-2,4-diene-1-carboxylate = 2-succinylbenzoate + H2O</text>
        <dbReference type="Rhea" id="RHEA:10196"/>
        <dbReference type="ChEBI" id="CHEBI:15377"/>
        <dbReference type="ChEBI" id="CHEBI:18325"/>
        <dbReference type="ChEBI" id="CHEBI:58689"/>
        <dbReference type="EC" id="4.2.1.113"/>
    </reaction>
</comment>
<evidence type="ECO:0000259" key="8">
    <source>
        <dbReference type="SMART" id="SM00922"/>
    </source>
</evidence>
<dbReference type="RefSeq" id="WP_096162338.1">
    <property type="nucleotide sequence ID" value="NZ_CP025330.1"/>
</dbReference>
<dbReference type="InterPro" id="IPR029065">
    <property type="entry name" value="Enolase_C-like"/>
</dbReference>
<dbReference type="Gene3D" id="3.30.390.10">
    <property type="entry name" value="Enolase-like, N-terminal domain"/>
    <property type="match status" value="1"/>
</dbReference>
<feature type="binding site" evidence="7">
    <location>
        <position position="188"/>
    </location>
    <ligand>
        <name>Mg(2+)</name>
        <dbReference type="ChEBI" id="CHEBI:18420"/>
    </ligand>
</feature>
<evidence type="ECO:0000256" key="3">
    <source>
        <dbReference type="ARBA" id="ARBA00022723"/>
    </source>
</evidence>
<comment type="cofactor">
    <cofactor evidence="1 7">
        <name>a divalent metal cation</name>
        <dbReference type="ChEBI" id="CHEBI:60240"/>
    </cofactor>
</comment>
<dbReference type="SFLD" id="SFLDS00001">
    <property type="entry name" value="Enolase"/>
    <property type="match status" value="1"/>
</dbReference>
<dbReference type="GO" id="GO:0009234">
    <property type="term" value="P:menaquinone biosynthetic process"/>
    <property type="evidence" value="ECO:0007669"/>
    <property type="project" value="UniProtKB-UniRule"/>
</dbReference>
<keyword evidence="3 7" id="KW-0479">Metal-binding</keyword>
<dbReference type="Gene3D" id="3.20.20.120">
    <property type="entry name" value="Enolase-like C-terminal domain"/>
    <property type="match status" value="1"/>
</dbReference>
<evidence type="ECO:0000256" key="7">
    <source>
        <dbReference type="HAMAP-Rule" id="MF_01933"/>
    </source>
</evidence>
<reference evidence="9 14" key="2">
    <citation type="submission" date="2017-12" db="EMBL/GenBank/DDBJ databases">
        <authorList>
            <person name="Levesque S."/>
        </authorList>
    </citation>
    <scope>NUCLEOTIDE SEQUENCE [LARGE SCALE GENOMIC DNA]</scope>
    <source>
        <strain evidence="9 14">SMQ-1417</strain>
    </source>
</reference>
<proteinExistence type="inferred from homology"/>
<evidence type="ECO:0000256" key="5">
    <source>
        <dbReference type="ARBA" id="ARBA00023239"/>
    </source>
</evidence>
<dbReference type="UniPathway" id="UPA00079"/>
<dbReference type="Proteomes" id="UP000217564">
    <property type="component" value="Unassembled WGS sequence"/>
</dbReference>
<evidence type="ECO:0000313" key="10">
    <source>
        <dbReference type="EMBL" id="PCC44672.1"/>
    </source>
</evidence>
<comment type="pathway">
    <text evidence="7">Quinol/quinone metabolism; menaquinone biosynthesis.</text>
</comment>
<evidence type="ECO:0000313" key="13">
    <source>
        <dbReference type="Proteomes" id="UP000218620"/>
    </source>
</evidence>
<keyword evidence="4 7" id="KW-0460">Magnesium</keyword>
<dbReference type="PANTHER" id="PTHR48073:SF5">
    <property type="entry name" value="O-SUCCINYLBENZOATE SYNTHASE"/>
    <property type="match status" value="1"/>
</dbReference>
<gene>
    <name evidence="7 11" type="primary">menC</name>
    <name evidence="11" type="ORF">CIK64_12030</name>
    <name evidence="10" type="ORF">CIK65_00450</name>
    <name evidence="9" type="ORF">CXR23_15655</name>
</gene>
<comment type="function">
    <text evidence="7">Converts 2-succinyl-6-hydroxy-2,4-cyclohexadiene-1-carboxylate (SHCHC) to 2-succinylbenzoate (OSB).</text>
</comment>
<dbReference type="SUPFAM" id="SSF54826">
    <property type="entry name" value="Enolase N-terminal domain-like"/>
    <property type="match status" value="1"/>
</dbReference>
<feature type="binding site" evidence="7">
    <location>
        <position position="238"/>
    </location>
    <ligand>
        <name>Mg(2+)</name>
        <dbReference type="ChEBI" id="CHEBI:18420"/>
    </ligand>
</feature>
<evidence type="ECO:0000256" key="6">
    <source>
        <dbReference type="ARBA" id="ARBA00029491"/>
    </source>
</evidence>
<feature type="binding site" evidence="7">
    <location>
        <position position="213"/>
    </location>
    <ligand>
        <name>Mg(2+)</name>
        <dbReference type="ChEBI" id="CHEBI:18420"/>
    </ligand>
</feature>
<dbReference type="Proteomes" id="UP000218620">
    <property type="component" value="Unassembled WGS sequence"/>
</dbReference>
<evidence type="ECO:0000256" key="1">
    <source>
        <dbReference type="ARBA" id="ARBA00001968"/>
    </source>
</evidence>
<name>A0A2A3Z3E0_BREAU</name>
<evidence type="ECO:0000313" key="14">
    <source>
        <dbReference type="Proteomes" id="UP000283000"/>
    </source>
</evidence>
<dbReference type="NCBIfam" id="TIGR01928">
    <property type="entry name" value="menC_lowGC_arch"/>
    <property type="match status" value="1"/>
</dbReference>
<dbReference type="InterPro" id="IPR013342">
    <property type="entry name" value="Mandelate_racemase_C"/>
</dbReference>